<dbReference type="AlphaFoldDB" id="A0A516X5E1"/>
<evidence type="ECO:0000313" key="3">
    <source>
        <dbReference type="EMBL" id="QDQ98279.1"/>
    </source>
</evidence>
<dbReference type="RefSeq" id="WP_143909685.1">
    <property type="nucleotide sequence ID" value="NZ_CP041765.1"/>
</dbReference>
<feature type="domain" description="Septum formation-related" evidence="2">
    <location>
        <begin position="90"/>
        <end position="165"/>
    </location>
</feature>
<gene>
    <name evidence="3" type="ORF">FO059_14390</name>
</gene>
<accession>A0A516X5E1</accession>
<dbReference type="OrthoDB" id="3628931at2"/>
<reference evidence="3 4" key="2">
    <citation type="submission" date="2019-07" db="EMBL/GenBank/DDBJ databases">
        <authorList>
            <person name="Huang Y."/>
        </authorList>
    </citation>
    <scope>NUCLEOTIDE SEQUENCE [LARGE SCALE GENOMIC DNA]</scope>
    <source>
        <strain evidence="3 4">HY188</strain>
    </source>
</reference>
<dbReference type="EMBL" id="CP041765">
    <property type="protein sequence ID" value="QDQ98279.1"/>
    <property type="molecule type" value="Genomic_DNA"/>
</dbReference>
<proteinExistence type="predicted"/>
<name>A0A516X5E1_9ACTN</name>
<dbReference type="Proteomes" id="UP000317344">
    <property type="component" value="Chromosome"/>
</dbReference>
<reference evidence="3 4" key="1">
    <citation type="submission" date="2019-07" db="EMBL/GenBank/DDBJ databases">
        <title>Tomitella cavernea sp. nov., an actinomycete isolated from soil.</title>
        <authorList>
            <person name="Cheng J."/>
        </authorList>
    </citation>
    <scope>NUCLEOTIDE SEQUENCE [LARGE SCALE GENOMIC DNA]</scope>
    <source>
        <strain evidence="3 4">HY188</strain>
    </source>
</reference>
<keyword evidence="4" id="KW-1185">Reference proteome</keyword>
<organism evidence="3 4">
    <name type="scientific">Tomitella fengzijianii</name>
    <dbReference type="NCBI Taxonomy" id="2597660"/>
    <lineage>
        <taxon>Bacteria</taxon>
        <taxon>Bacillati</taxon>
        <taxon>Actinomycetota</taxon>
        <taxon>Actinomycetes</taxon>
        <taxon>Mycobacteriales</taxon>
        <taxon>Tomitella</taxon>
    </lineage>
</organism>
<evidence type="ECO:0000313" key="4">
    <source>
        <dbReference type="Proteomes" id="UP000317344"/>
    </source>
</evidence>
<protein>
    <recommendedName>
        <fullName evidence="2">Septum formation-related domain-containing protein</fullName>
    </recommendedName>
</protein>
<dbReference type="InterPro" id="IPR026004">
    <property type="entry name" value="Septum_form"/>
</dbReference>
<dbReference type="KEGG" id="toy:FO059_14390"/>
<dbReference type="Pfam" id="PF13845">
    <property type="entry name" value="Septum_form"/>
    <property type="match status" value="1"/>
</dbReference>
<evidence type="ECO:0000259" key="2">
    <source>
        <dbReference type="Pfam" id="PF13845"/>
    </source>
</evidence>
<evidence type="ECO:0000256" key="1">
    <source>
        <dbReference type="SAM" id="MobiDB-lite"/>
    </source>
</evidence>
<feature type="region of interest" description="Disordered" evidence="1">
    <location>
        <begin position="36"/>
        <end position="64"/>
    </location>
</feature>
<sequence>MGGDGMQATVSTRRRTGVAVGAVAVAAILLSACGSDGTDPGGGGTGEHGGEEVSSGGTDVGGEPVNPLFAEVGDCFSEFPAMDGTAILSIEVLDCDAPHAGEVVDSVEIDDSAVGLEQVQGEAAEICARRVPKAVDTERVDPQAQIFYWAPDPTSWDNGNRTVLCGLGVIDGKTTGSVGLHGA</sequence>